<evidence type="ECO:0000313" key="1">
    <source>
        <dbReference type="EMBL" id="GFY54294.1"/>
    </source>
</evidence>
<organism evidence="1 2">
    <name type="scientific">Trichonephila inaurata madagascariensis</name>
    <dbReference type="NCBI Taxonomy" id="2747483"/>
    <lineage>
        <taxon>Eukaryota</taxon>
        <taxon>Metazoa</taxon>
        <taxon>Ecdysozoa</taxon>
        <taxon>Arthropoda</taxon>
        <taxon>Chelicerata</taxon>
        <taxon>Arachnida</taxon>
        <taxon>Araneae</taxon>
        <taxon>Araneomorphae</taxon>
        <taxon>Entelegynae</taxon>
        <taxon>Araneoidea</taxon>
        <taxon>Nephilidae</taxon>
        <taxon>Trichonephila</taxon>
        <taxon>Trichonephila inaurata</taxon>
    </lineage>
</organism>
<sequence>MPDRGGLVPGDRTSLQEREVKAILLLTQTCMKKGCCGLLQAQNKWLHVNLRSKSPNQTSTHKKILYPFWGKATTMVHYEIPPERGPLTWHYPLN</sequence>
<proteinExistence type="predicted"/>
<comment type="caution">
    <text evidence="1">The sequence shown here is derived from an EMBL/GenBank/DDBJ whole genome shotgun (WGS) entry which is preliminary data.</text>
</comment>
<dbReference type="EMBL" id="BMAV01009819">
    <property type="protein sequence ID" value="GFY54294.1"/>
    <property type="molecule type" value="Genomic_DNA"/>
</dbReference>
<reference evidence="1" key="1">
    <citation type="submission" date="2020-08" db="EMBL/GenBank/DDBJ databases">
        <title>Multicomponent nature underlies the extraordinary mechanical properties of spider dragline silk.</title>
        <authorList>
            <person name="Kono N."/>
            <person name="Nakamura H."/>
            <person name="Mori M."/>
            <person name="Yoshida Y."/>
            <person name="Ohtoshi R."/>
            <person name="Malay A.D."/>
            <person name="Moran D.A.P."/>
            <person name="Tomita M."/>
            <person name="Numata K."/>
            <person name="Arakawa K."/>
        </authorList>
    </citation>
    <scope>NUCLEOTIDE SEQUENCE</scope>
</reference>
<protein>
    <submittedName>
        <fullName evidence="1">Uncharacterized protein</fullName>
    </submittedName>
</protein>
<accession>A0A8X6XJC1</accession>
<dbReference type="Proteomes" id="UP000886998">
    <property type="component" value="Unassembled WGS sequence"/>
</dbReference>
<name>A0A8X6XJC1_9ARAC</name>
<evidence type="ECO:0000313" key="2">
    <source>
        <dbReference type="Proteomes" id="UP000886998"/>
    </source>
</evidence>
<keyword evidence="2" id="KW-1185">Reference proteome</keyword>
<gene>
    <name evidence="1" type="ORF">TNIN_136091</name>
</gene>
<dbReference type="AlphaFoldDB" id="A0A8X6XJC1"/>